<dbReference type="InterPro" id="IPR010221">
    <property type="entry name" value="VCBS_dom"/>
</dbReference>
<comment type="caution">
    <text evidence="2">The sequence shown here is derived from an EMBL/GenBank/DDBJ whole genome shotgun (WGS) entry which is preliminary data.</text>
</comment>
<evidence type="ECO:0000313" key="2">
    <source>
        <dbReference type="EMBL" id="EMI56671.1"/>
    </source>
</evidence>
<feature type="compositionally biased region" description="Low complexity" evidence="1">
    <location>
        <begin position="309"/>
        <end position="321"/>
    </location>
</feature>
<feature type="non-terminal residue" evidence="2">
    <location>
        <position position="1"/>
    </location>
</feature>
<proteinExistence type="predicted"/>
<feature type="region of interest" description="Disordered" evidence="1">
    <location>
        <begin position="299"/>
        <end position="321"/>
    </location>
</feature>
<dbReference type="AlphaFoldDB" id="M5UFP7"/>
<sequence>DGETLVLTYTVSATDDDGAPLDDKETVTVTITGTNDSPDVYVDTGDSAAEPLGKTGSTLTTSGTLTVEDLDLIDSVSSTVSNVATSGDTAGLASNNSELLAMLASTSGVIDGTETTNTLTWDFNSGSETFDYLATGESLTLTYTITVTDSQSATDTQNVVITITGNNDAPVITVETGDSAAETLTETDTTLTSTGTLTVTDLNLSDTVTSTVTGVVSGGTTAGLGSDNAALLAMLSSTGTVLDSSETSDQLTWNFNSGSEAFNYLANGESLTLTYTIEVTDSEGDTDTQNVAITVNGTNDAPLITGGPDTSSLTETDSGLTDTGTLTVSDSDRTDNVVAAVDSVAVSGTGASSVPGSLDNATLQSFLSVSPTTILDGTEITDTLTWDFNSGAEAFDFL</sequence>
<dbReference type="Proteomes" id="UP000011885">
    <property type="component" value="Unassembled WGS sequence"/>
</dbReference>
<evidence type="ECO:0000313" key="3">
    <source>
        <dbReference type="Proteomes" id="UP000011885"/>
    </source>
</evidence>
<reference evidence="2 3" key="1">
    <citation type="journal article" date="2013" name="Mar. Genomics">
        <title>Expression of sulfatases in Rhodopirellula baltica and the diversity of sulfatases in the genus Rhodopirellula.</title>
        <authorList>
            <person name="Wegner C.E."/>
            <person name="Richter-Heitmann T."/>
            <person name="Klindworth A."/>
            <person name="Klockow C."/>
            <person name="Richter M."/>
            <person name="Achstetter T."/>
            <person name="Glockner F.O."/>
            <person name="Harder J."/>
        </authorList>
    </citation>
    <scope>NUCLEOTIDE SEQUENCE [LARGE SCALE GENOMIC DNA]</scope>
    <source>
        <strain evidence="2 3">SM41</strain>
    </source>
</reference>
<dbReference type="EMBL" id="ANOH01000133">
    <property type="protein sequence ID" value="EMI56671.1"/>
    <property type="molecule type" value="Genomic_DNA"/>
</dbReference>
<feature type="non-terminal residue" evidence="2">
    <location>
        <position position="398"/>
    </location>
</feature>
<organism evidence="2 3">
    <name type="scientific">Rhodopirellula sallentina SM41</name>
    <dbReference type="NCBI Taxonomy" id="1263870"/>
    <lineage>
        <taxon>Bacteria</taxon>
        <taxon>Pseudomonadati</taxon>
        <taxon>Planctomycetota</taxon>
        <taxon>Planctomycetia</taxon>
        <taxon>Pirellulales</taxon>
        <taxon>Pirellulaceae</taxon>
        <taxon>Rhodopirellula</taxon>
    </lineage>
</organism>
<accession>M5UFP7</accession>
<gene>
    <name evidence="2" type="ORF">RSSM_01888</name>
</gene>
<protein>
    <submittedName>
        <fullName evidence="2">Adhesin-like protein</fullName>
    </submittedName>
</protein>
<name>M5UFP7_9BACT</name>
<dbReference type="RefSeq" id="WP_008676745.1">
    <property type="nucleotide sequence ID" value="NZ_ANOH01000133.1"/>
</dbReference>
<dbReference type="NCBIfam" id="TIGR01965">
    <property type="entry name" value="VCBS_repeat"/>
    <property type="match status" value="3"/>
</dbReference>
<keyword evidence="3" id="KW-1185">Reference proteome</keyword>
<evidence type="ECO:0000256" key="1">
    <source>
        <dbReference type="SAM" id="MobiDB-lite"/>
    </source>
</evidence>